<dbReference type="NCBIfam" id="TIGR01200">
    <property type="entry name" value="GLPGLI"/>
    <property type="match status" value="1"/>
</dbReference>
<dbReference type="Pfam" id="PF22252">
    <property type="entry name" value="PNGase_F-II_N"/>
    <property type="match status" value="1"/>
</dbReference>
<evidence type="ECO:0000313" key="2">
    <source>
        <dbReference type="Proteomes" id="UP000286598"/>
    </source>
</evidence>
<proteinExistence type="predicted"/>
<gene>
    <name evidence="1" type="ORF">DW060_11245</name>
</gene>
<evidence type="ECO:0000313" key="1">
    <source>
        <dbReference type="EMBL" id="RHK48093.1"/>
    </source>
</evidence>
<comment type="caution">
    <text evidence="1">The sequence shown here is derived from an EMBL/GenBank/DDBJ whole genome shotgun (WGS) entry which is preliminary data.</text>
</comment>
<name>A0A415GG19_9BACT</name>
<dbReference type="Proteomes" id="UP000286598">
    <property type="component" value="Unassembled WGS sequence"/>
</dbReference>
<keyword evidence="2" id="KW-1185">Reference proteome</keyword>
<dbReference type="RefSeq" id="WP_118355912.1">
    <property type="nucleotide sequence ID" value="NZ_DBGBIJ010000122.1"/>
</dbReference>
<protein>
    <submittedName>
        <fullName evidence="1">GLPGLI family protein</fullName>
    </submittedName>
</protein>
<dbReference type="InterPro" id="IPR005901">
    <property type="entry name" value="GLPGLI"/>
</dbReference>
<dbReference type="EMBL" id="QRNO01000072">
    <property type="protein sequence ID" value="RHK48093.1"/>
    <property type="molecule type" value="Genomic_DNA"/>
</dbReference>
<organism evidence="1 2">
    <name type="scientific">Leyella stercorea</name>
    <dbReference type="NCBI Taxonomy" id="363265"/>
    <lineage>
        <taxon>Bacteria</taxon>
        <taxon>Pseudomonadati</taxon>
        <taxon>Bacteroidota</taxon>
        <taxon>Bacteroidia</taxon>
        <taxon>Bacteroidales</taxon>
        <taxon>Prevotellaceae</taxon>
        <taxon>Leyella</taxon>
    </lineage>
</organism>
<accession>A0A415GG19</accession>
<dbReference type="OrthoDB" id="1440774at2"/>
<dbReference type="AlphaFoldDB" id="A0A415GG19"/>
<reference evidence="1 2" key="1">
    <citation type="submission" date="2018-08" db="EMBL/GenBank/DDBJ databases">
        <title>A genome reference for cultivated species of the human gut microbiota.</title>
        <authorList>
            <person name="Zou Y."/>
            <person name="Xue W."/>
            <person name="Luo G."/>
        </authorList>
    </citation>
    <scope>NUCLEOTIDE SEQUENCE [LARGE SCALE GENOMIC DNA]</scope>
    <source>
        <strain evidence="1 2">AF42-9</strain>
    </source>
</reference>
<sequence length="271" mass="31772">MAYENTFQFIGFFFAACVHSQEVVDTVSVRVQYRALYKHTQEQKEAYDDINLLDIGRHSSRFYSQRFEQFLHQRDSVKSVNADPMNYLQFLANTFGSKKGREYEVYKHIPQKGTLTYTDVLHNDFFFCYEESIPTFSWELADGDTIIIGYPCHKAVCQFRGRTWTAWYSLDLPFDNGPWKLGGLPGLILAASESRHEFSFVATGIEQMRQTATISFHPKRYLRSTPAKLQRLLEDYWKDQWNTTNRLQGSEYSEPPKAQRTFNACLMDKYE</sequence>